<dbReference type="Proteomes" id="UP000599312">
    <property type="component" value="Unassembled WGS sequence"/>
</dbReference>
<dbReference type="PROSITE" id="PS00330">
    <property type="entry name" value="HEMOLYSIN_CALCIUM"/>
    <property type="match status" value="1"/>
</dbReference>
<organism evidence="3 4">
    <name type="scientific">Microvirga alba</name>
    <dbReference type="NCBI Taxonomy" id="2791025"/>
    <lineage>
        <taxon>Bacteria</taxon>
        <taxon>Pseudomonadati</taxon>
        <taxon>Pseudomonadota</taxon>
        <taxon>Alphaproteobacteria</taxon>
        <taxon>Hyphomicrobiales</taxon>
        <taxon>Methylobacteriaceae</taxon>
        <taxon>Microvirga</taxon>
    </lineage>
</organism>
<evidence type="ECO:0000313" key="4">
    <source>
        <dbReference type="Proteomes" id="UP000599312"/>
    </source>
</evidence>
<dbReference type="InterPro" id="IPR018511">
    <property type="entry name" value="Hemolysin-typ_Ca-bd_CS"/>
</dbReference>
<dbReference type="GO" id="GO:0005615">
    <property type="term" value="C:extracellular space"/>
    <property type="evidence" value="ECO:0007669"/>
    <property type="project" value="InterPro"/>
</dbReference>
<dbReference type="Pfam" id="PF00353">
    <property type="entry name" value="HemolysinCabind"/>
    <property type="match status" value="1"/>
</dbReference>
<protein>
    <submittedName>
        <fullName evidence="3">Calcium-binding protein</fullName>
    </submittedName>
</protein>
<keyword evidence="2" id="KW-0964">Secreted</keyword>
<evidence type="ECO:0000256" key="1">
    <source>
        <dbReference type="ARBA" id="ARBA00004613"/>
    </source>
</evidence>
<evidence type="ECO:0000256" key="2">
    <source>
        <dbReference type="ARBA" id="ARBA00022525"/>
    </source>
</evidence>
<dbReference type="EMBL" id="JADQDO010000003">
    <property type="protein sequence ID" value="MBF9233440.1"/>
    <property type="molecule type" value="Genomic_DNA"/>
</dbReference>
<dbReference type="InterPro" id="IPR011049">
    <property type="entry name" value="Serralysin-like_metalloprot_C"/>
</dbReference>
<dbReference type="SUPFAM" id="SSF51120">
    <property type="entry name" value="beta-Roll"/>
    <property type="match status" value="1"/>
</dbReference>
<dbReference type="AlphaFoldDB" id="A0A931BTC3"/>
<dbReference type="InterPro" id="IPR050557">
    <property type="entry name" value="RTX_toxin/Mannuronan_C5-epim"/>
</dbReference>
<dbReference type="GO" id="GO:0005509">
    <property type="term" value="F:calcium ion binding"/>
    <property type="evidence" value="ECO:0007669"/>
    <property type="project" value="InterPro"/>
</dbReference>
<comment type="subcellular location">
    <subcellularLocation>
        <location evidence="1">Secreted</location>
    </subcellularLocation>
</comment>
<evidence type="ECO:0000313" key="3">
    <source>
        <dbReference type="EMBL" id="MBF9233440.1"/>
    </source>
</evidence>
<dbReference type="PRINTS" id="PR00313">
    <property type="entry name" value="CABNDNGRPT"/>
</dbReference>
<dbReference type="Gene3D" id="2.150.10.10">
    <property type="entry name" value="Serralysin-like metalloprotease, C-terminal"/>
    <property type="match status" value="1"/>
</dbReference>
<accession>A0A931BTC3</accession>
<dbReference type="InterPro" id="IPR001343">
    <property type="entry name" value="Hemolysn_Ca-bd"/>
</dbReference>
<name>A0A931BTC3_9HYPH</name>
<keyword evidence="4" id="KW-1185">Reference proteome</keyword>
<gene>
    <name evidence="3" type="ORF">I2H38_08605</name>
</gene>
<comment type="caution">
    <text evidence="3">The sequence shown here is derived from an EMBL/GenBank/DDBJ whole genome shotgun (WGS) entry which is preliminary data.</text>
</comment>
<dbReference type="PANTHER" id="PTHR38340:SF1">
    <property type="entry name" value="S-LAYER PROTEIN"/>
    <property type="match status" value="1"/>
</dbReference>
<sequence>MPTFNAATGTYVYLPGEESEFRMEFADPDSWYHPRPRYENYKVLGNDRNNVIEGNHGRNVINGGAGNDLLNGGAGNDTLIGGAGDDTFLFDTRLNSKTNVDVIKDFNVRHDTIRLAHLIFKGTPKTAFDHLDAKAFWTGAAAHDQDDRIIYNPANGALSYDPDGDGPAKAIKFAILSKHLKLTADQFEIF</sequence>
<reference evidence="3" key="1">
    <citation type="submission" date="2020-11" db="EMBL/GenBank/DDBJ databases">
        <authorList>
            <person name="Kim M.K."/>
        </authorList>
    </citation>
    <scope>NUCLEOTIDE SEQUENCE</scope>
    <source>
        <strain evidence="3">BT350</strain>
    </source>
</reference>
<dbReference type="PANTHER" id="PTHR38340">
    <property type="entry name" value="S-LAYER PROTEIN"/>
    <property type="match status" value="1"/>
</dbReference>
<proteinExistence type="predicted"/>
<dbReference type="RefSeq" id="WP_196271446.1">
    <property type="nucleotide sequence ID" value="NZ_JADQDO010000003.1"/>
</dbReference>